<dbReference type="PANTHER" id="PTHR34203">
    <property type="entry name" value="METHYLTRANSFERASE, FKBM FAMILY PROTEIN"/>
    <property type="match status" value="1"/>
</dbReference>
<reference evidence="2 3" key="1">
    <citation type="submission" date="2019-07" db="EMBL/GenBank/DDBJ databases">
        <title>Whole genome shotgun sequence of Rhodospirillum oryzae NBRC 107573.</title>
        <authorList>
            <person name="Hosoyama A."/>
            <person name="Uohara A."/>
            <person name="Ohji S."/>
            <person name="Ichikawa N."/>
        </authorList>
    </citation>
    <scope>NUCLEOTIDE SEQUENCE [LARGE SCALE GENOMIC DNA]</scope>
    <source>
        <strain evidence="2 3">NBRC 107573</strain>
    </source>
</reference>
<dbReference type="Proteomes" id="UP000321567">
    <property type="component" value="Unassembled WGS sequence"/>
</dbReference>
<dbReference type="OrthoDB" id="5679686at2"/>
<dbReference type="Pfam" id="PF05050">
    <property type="entry name" value="Methyltransf_21"/>
    <property type="match status" value="1"/>
</dbReference>
<dbReference type="InterPro" id="IPR029063">
    <property type="entry name" value="SAM-dependent_MTases_sf"/>
</dbReference>
<feature type="domain" description="Methyltransferase FkbM" evidence="1">
    <location>
        <begin position="64"/>
        <end position="229"/>
    </location>
</feature>
<proteinExistence type="predicted"/>
<dbReference type="PANTHER" id="PTHR34203:SF15">
    <property type="entry name" value="SLL1173 PROTEIN"/>
    <property type="match status" value="1"/>
</dbReference>
<comment type="caution">
    <text evidence="2">The sequence shown here is derived from an EMBL/GenBank/DDBJ whole genome shotgun (WGS) entry which is preliminary data.</text>
</comment>
<dbReference type="Gene3D" id="3.40.50.150">
    <property type="entry name" value="Vaccinia Virus protein VP39"/>
    <property type="match status" value="1"/>
</dbReference>
<dbReference type="InterPro" id="IPR006342">
    <property type="entry name" value="FkbM_mtfrase"/>
</dbReference>
<dbReference type="RefSeq" id="WP_147164182.1">
    <property type="nucleotide sequence ID" value="NZ_BJZO01000064.1"/>
</dbReference>
<dbReference type="AlphaFoldDB" id="A0A512H9M9"/>
<name>A0A512H9M9_9PROT</name>
<accession>A0A512H9M9</accession>
<dbReference type="SUPFAM" id="SSF53335">
    <property type="entry name" value="S-adenosyl-L-methionine-dependent methyltransferases"/>
    <property type="match status" value="1"/>
</dbReference>
<evidence type="ECO:0000259" key="1">
    <source>
        <dbReference type="Pfam" id="PF05050"/>
    </source>
</evidence>
<sequence>MITDLTGEFDGRKEIFVQIQYNNRAVRFFAPNWLTHYRAHTMFSKEPETVAWLGEMGPRDVLLDIGANIGSYTIWAAGIQGCKVVAVEPESRNFAILQTNVFCNGLQEKVTAFCAAAGDYDGIGTLFVNGLLAGNSSHELNYAVDAALTPKDMPLRQGIMAVQVDTLLANAEIPFPTRIKIDVDGFEHQVVDGMQKTLTDESVSSVLIELDPTLPPHAALIDRFTDLGFAYDPAQVEASYPGNPHANYIFRRV</sequence>
<dbReference type="NCBIfam" id="TIGR01444">
    <property type="entry name" value="fkbM_fam"/>
    <property type="match status" value="1"/>
</dbReference>
<evidence type="ECO:0000313" key="2">
    <source>
        <dbReference type="EMBL" id="GEO82166.1"/>
    </source>
</evidence>
<gene>
    <name evidence="2" type="ORF">ROR02_22970</name>
</gene>
<dbReference type="InterPro" id="IPR052514">
    <property type="entry name" value="SAM-dependent_MTase"/>
</dbReference>
<evidence type="ECO:0000313" key="3">
    <source>
        <dbReference type="Proteomes" id="UP000321567"/>
    </source>
</evidence>
<dbReference type="EMBL" id="BJZO01000064">
    <property type="protein sequence ID" value="GEO82166.1"/>
    <property type="molecule type" value="Genomic_DNA"/>
</dbReference>
<organism evidence="2 3">
    <name type="scientific">Pararhodospirillum oryzae</name>
    <dbReference type="NCBI Taxonomy" id="478448"/>
    <lineage>
        <taxon>Bacteria</taxon>
        <taxon>Pseudomonadati</taxon>
        <taxon>Pseudomonadota</taxon>
        <taxon>Alphaproteobacteria</taxon>
        <taxon>Rhodospirillales</taxon>
        <taxon>Rhodospirillaceae</taxon>
        <taxon>Pararhodospirillum</taxon>
    </lineage>
</organism>
<keyword evidence="3" id="KW-1185">Reference proteome</keyword>
<protein>
    <recommendedName>
        <fullName evidence="1">Methyltransferase FkbM domain-containing protein</fullName>
    </recommendedName>
</protein>